<dbReference type="HOGENOM" id="CLU_824135_0_0_1"/>
<feature type="compositionally biased region" description="Polar residues" evidence="1">
    <location>
        <begin position="154"/>
        <end position="168"/>
    </location>
</feature>
<accession>A0A0D0ECP5</accession>
<feature type="region of interest" description="Disordered" evidence="1">
    <location>
        <begin position="214"/>
        <end position="260"/>
    </location>
</feature>
<feature type="region of interest" description="Disordered" evidence="1">
    <location>
        <begin position="89"/>
        <end position="112"/>
    </location>
</feature>
<evidence type="ECO:0000313" key="4">
    <source>
        <dbReference type="Proteomes" id="UP000054538"/>
    </source>
</evidence>
<keyword evidence="2" id="KW-0812">Transmembrane</keyword>
<feature type="compositionally biased region" description="Polar residues" evidence="1">
    <location>
        <begin position="242"/>
        <end position="260"/>
    </location>
</feature>
<evidence type="ECO:0000313" key="3">
    <source>
        <dbReference type="EMBL" id="KIK99730.1"/>
    </source>
</evidence>
<feature type="compositionally biased region" description="Low complexity" evidence="1">
    <location>
        <begin position="304"/>
        <end position="322"/>
    </location>
</feature>
<reference evidence="4" key="2">
    <citation type="submission" date="2015-01" db="EMBL/GenBank/DDBJ databases">
        <title>Evolutionary Origins and Diversification of the Mycorrhizal Mutualists.</title>
        <authorList>
            <consortium name="DOE Joint Genome Institute"/>
            <consortium name="Mycorrhizal Genomics Consortium"/>
            <person name="Kohler A."/>
            <person name="Kuo A."/>
            <person name="Nagy L.G."/>
            <person name="Floudas D."/>
            <person name="Copeland A."/>
            <person name="Barry K.W."/>
            <person name="Cichocki N."/>
            <person name="Veneault-Fourrey C."/>
            <person name="LaButti K."/>
            <person name="Lindquist E.A."/>
            <person name="Lipzen A."/>
            <person name="Lundell T."/>
            <person name="Morin E."/>
            <person name="Murat C."/>
            <person name="Riley R."/>
            <person name="Ohm R."/>
            <person name="Sun H."/>
            <person name="Tunlid A."/>
            <person name="Henrissat B."/>
            <person name="Grigoriev I.V."/>
            <person name="Hibbett D.S."/>
            <person name="Martin F."/>
        </authorList>
    </citation>
    <scope>NUCLEOTIDE SEQUENCE [LARGE SCALE GENOMIC DNA]</scope>
    <source>
        <strain evidence="4">Ve08.2h10</strain>
    </source>
</reference>
<feature type="region of interest" description="Disordered" evidence="1">
    <location>
        <begin position="147"/>
        <end position="175"/>
    </location>
</feature>
<gene>
    <name evidence="3" type="ORF">PAXRUDRAFT_822414</name>
</gene>
<name>A0A0D0ECP5_9AGAM</name>
<feature type="compositionally biased region" description="Low complexity" evidence="1">
    <location>
        <begin position="220"/>
        <end position="231"/>
    </location>
</feature>
<keyword evidence="2" id="KW-0472">Membrane</keyword>
<dbReference type="OrthoDB" id="2872628at2759"/>
<feature type="transmembrane region" description="Helical" evidence="2">
    <location>
        <begin position="118"/>
        <end position="142"/>
    </location>
</feature>
<evidence type="ECO:0000256" key="1">
    <source>
        <dbReference type="SAM" id="MobiDB-lite"/>
    </source>
</evidence>
<feature type="compositionally biased region" description="Low complexity" evidence="1">
    <location>
        <begin position="89"/>
        <end position="104"/>
    </location>
</feature>
<dbReference type="InParanoid" id="A0A0D0ECP5"/>
<keyword evidence="4" id="KW-1185">Reference proteome</keyword>
<dbReference type="EMBL" id="KN824851">
    <property type="protein sequence ID" value="KIK99730.1"/>
    <property type="molecule type" value="Genomic_DNA"/>
</dbReference>
<feature type="region of interest" description="Disordered" evidence="1">
    <location>
        <begin position="304"/>
        <end position="337"/>
    </location>
</feature>
<reference evidence="3 4" key="1">
    <citation type="submission" date="2014-04" db="EMBL/GenBank/DDBJ databases">
        <authorList>
            <consortium name="DOE Joint Genome Institute"/>
            <person name="Kuo A."/>
            <person name="Kohler A."/>
            <person name="Jargeat P."/>
            <person name="Nagy L.G."/>
            <person name="Floudas D."/>
            <person name="Copeland A."/>
            <person name="Barry K.W."/>
            <person name="Cichocki N."/>
            <person name="Veneault-Fourrey C."/>
            <person name="LaButti K."/>
            <person name="Lindquist E.A."/>
            <person name="Lipzen A."/>
            <person name="Lundell T."/>
            <person name="Morin E."/>
            <person name="Murat C."/>
            <person name="Sun H."/>
            <person name="Tunlid A."/>
            <person name="Henrissat B."/>
            <person name="Grigoriev I.V."/>
            <person name="Hibbett D.S."/>
            <person name="Martin F."/>
            <person name="Nordberg H.P."/>
            <person name="Cantor M.N."/>
            <person name="Hua S.X."/>
        </authorList>
    </citation>
    <scope>NUCLEOTIDE SEQUENCE [LARGE SCALE GENOMIC DNA]</scope>
    <source>
        <strain evidence="3 4">Ve08.2h10</strain>
    </source>
</reference>
<keyword evidence="2" id="KW-1133">Transmembrane helix</keyword>
<proteinExistence type="predicted"/>
<dbReference type="AlphaFoldDB" id="A0A0D0ECP5"/>
<evidence type="ECO:0000256" key="2">
    <source>
        <dbReference type="SAM" id="Phobius"/>
    </source>
</evidence>
<protein>
    <submittedName>
        <fullName evidence="3">Uncharacterized protein</fullName>
    </submittedName>
</protein>
<sequence>MYVLSAGFSGITASFSVDGAPAISDSIPAPPGPTFQAPNVSMYEVQNLPSGNHTMVMTVLDWEGSASSMKFDYAFVNETFVATPTTTSAASASQTSSGASQSPSVPVENTSNSNKVDLGGAVGGALAGVAVVVAVVMSICYWRKRKTPPARSSPHATYQTAPFMSESSNPPPQTRVPVHGRKFFTERAYVEPTIPPLTRSAILREALAAGNHAASEPLPSSYSTMSGTSSGPLQPLRRQPSIGFNTDQPGSTSYSGAVSPSVDASVTSGYNLTAEQLEVIERLRADNVPSETIARVAEGFLSRYDSSADTSSSGRGLTRGGSVFSRAPPSYQTRYGS</sequence>
<organism evidence="3 4">
    <name type="scientific">Paxillus rubicundulus Ve08.2h10</name>
    <dbReference type="NCBI Taxonomy" id="930991"/>
    <lineage>
        <taxon>Eukaryota</taxon>
        <taxon>Fungi</taxon>
        <taxon>Dikarya</taxon>
        <taxon>Basidiomycota</taxon>
        <taxon>Agaricomycotina</taxon>
        <taxon>Agaricomycetes</taxon>
        <taxon>Agaricomycetidae</taxon>
        <taxon>Boletales</taxon>
        <taxon>Paxilineae</taxon>
        <taxon>Paxillaceae</taxon>
        <taxon>Paxillus</taxon>
    </lineage>
</organism>
<dbReference type="Proteomes" id="UP000054538">
    <property type="component" value="Unassembled WGS sequence"/>
</dbReference>